<organism evidence="4 5">
    <name type="scientific">Marinobacter adhaerens (strain DSM 23420 / HP15)</name>
    <dbReference type="NCBI Taxonomy" id="225937"/>
    <lineage>
        <taxon>Bacteria</taxon>
        <taxon>Pseudomonadati</taxon>
        <taxon>Pseudomonadota</taxon>
        <taxon>Gammaproteobacteria</taxon>
        <taxon>Pseudomonadales</taxon>
        <taxon>Marinobacteraceae</taxon>
        <taxon>Marinobacter</taxon>
    </lineage>
</organism>
<reference evidence="5" key="2">
    <citation type="submission" date="2010-02" db="EMBL/GenBank/DDBJ databases">
        <title>Complete genome sequence of Marinobacter adhaerens type strain (HP15).</title>
        <authorList>
            <person name="Gaerdes A.A.M."/>
            <person name="Kaeppel E."/>
            <person name="Shezad A."/>
            <person name="Seebah S."/>
            <person name="Teeling H."/>
            <person name="Yarza P."/>
            <person name="Gloeckner F.O."/>
            <person name="Ullrich M.S."/>
        </authorList>
    </citation>
    <scope>NUCLEOTIDE SEQUENCE [LARGE SCALE GENOMIC DNA]</scope>
    <source>
        <strain evidence="5">DSM 23420 / HP15</strain>
        <plasmid evidence="5">Plasmid pHP-187</plasmid>
    </source>
</reference>
<dbReference type="NCBIfam" id="TIGR00976">
    <property type="entry name" value="CocE_NonD"/>
    <property type="match status" value="1"/>
</dbReference>
<dbReference type="KEGG" id="mad:HP15_p187g115"/>
<keyword evidence="1" id="KW-0378">Hydrolase</keyword>
<evidence type="ECO:0000313" key="4">
    <source>
        <dbReference type="EMBL" id="ADQ00112.1"/>
    </source>
</evidence>
<name>E4PS77_MARAH</name>
<gene>
    <name evidence="4" type="ordered locus">HP15_p187g115</name>
</gene>
<dbReference type="PROSITE" id="PS51257">
    <property type="entry name" value="PROKAR_LIPOPROTEIN"/>
    <property type="match status" value="1"/>
</dbReference>
<evidence type="ECO:0000256" key="2">
    <source>
        <dbReference type="SAM" id="MobiDB-lite"/>
    </source>
</evidence>
<sequence>MNKKWLNKSLLTAVFVSMVVTGCGGSSSNGANSVTTESPANAAPEELAPDNSEPSPERTVMALGSRATLAQARPVNEHEARNWQSYQRAPTHTHAVTLPADTITLRDGIELFVKVSLPGFSANEPAQGRFPVVLTQTSYNTSVGQFIPELGGANEFLVKRGYAHVVVDVRGTGNSGGNWEAFGEIEQADYLEVVEWVVDQPWAEDSIGVEGISYLGITAILTSQLNHPAIKASFPIVPIGDGYRDIVFTGGNVNATFIPSWMALVSGLGLLPVELLPTSPTAFLQAIPERLTGAVVDFQVPTILKALLGASDTAFDEEFWAVRSPIEKVDSINVPTFIVGGLFDLFQRSEPLWFERLSGRVPVKLLIGPWTHIEAAGIPDDGLPRDGVPTLDQMRLQWFDEYVMGLDTDVEQQPNVTQYILGLERYETTSQWPHPDIQAQRYFLGESGTMTEMLPASESELSTLQQPLNGLCSFSTTQWTAGLTGLLPIPCLEDNRLSELAALKFELDAPAGGLYLNGPMQADLWVSTTAFDVQLSVRIDLVNPNGTTTPVTNGLLTASMNAVDENRSRIIDGEMLQPWHTFRLEDRDPLTPGEIRKVSVEIFPTSVFVEPGQSLRVSINTSNVAQGLAPVLTSLIPSLLGKMTLHLGPDTPSSLVLPVVPSLGD</sequence>
<feature type="region of interest" description="Disordered" evidence="2">
    <location>
        <begin position="26"/>
        <end position="58"/>
    </location>
</feature>
<proteinExistence type="predicted"/>
<evidence type="ECO:0000256" key="1">
    <source>
        <dbReference type="ARBA" id="ARBA00022801"/>
    </source>
</evidence>
<dbReference type="GO" id="GO:0008239">
    <property type="term" value="F:dipeptidyl-peptidase activity"/>
    <property type="evidence" value="ECO:0007669"/>
    <property type="project" value="InterPro"/>
</dbReference>
<evidence type="ECO:0000259" key="3">
    <source>
        <dbReference type="SMART" id="SM00939"/>
    </source>
</evidence>
<dbReference type="HOGENOM" id="CLU_015590_4_1_6"/>
<geneLocation type="plasmid" evidence="4 5">
    <name>pHP-187</name>
</geneLocation>
<accession>E4PS77</accession>
<dbReference type="Gene3D" id="2.60.120.260">
    <property type="entry name" value="Galactose-binding domain-like"/>
    <property type="match status" value="1"/>
</dbReference>
<dbReference type="Gene3D" id="3.40.50.1820">
    <property type="entry name" value="alpha/beta hydrolase"/>
    <property type="match status" value="1"/>
</dbReference>
<dbReference type="RefSeq" id="WP_014579401.1">
    <property type="nucleotide sequence ID" value="NC_017507.1"/>
</dbReference>
<keyword evidence="4" id="KW-0614">Plasmid</keyword>
<feature type="domain" description="Xaa-Pro dipeptidyl-peptidase C-terminal" evidence="3">
    <location>
        <begin position="396"/>
        <end position="656"/>
    </location>
</feature>
<dbReference type="Pfam" id="PF08530">
    <property type="entry name" value="PepX_C"/>
    <property type="match status" value="1"/>
</dbReference>
<evidence type="ECO:0000313" key="5">
    <source>
        <dbReference type="Proteomes" id="UP000007077"/>
    </source>
</evidence>
<dbReference type="InterPro" id="IPR013736">
    <property type="entry name" value="Xaa-Pro_dipept_C"/>
</dbReference>
<dbReference type="SUPFAM" id="SSF53474">
    <property type="entry name" value="alpha/beta-Hydrolases"/>
    <property type="match status" value="1"/>
</dbReference>
<dbReference type="SMART" id="SM00939">
    <property type="entry name" value="PepX_C"/>
    <property type="match status" value="1"/>
</dbReference>
<dbReference type="EMBL" id="CP001980">
    <property type="protein sequence ID" value="ADQ00112.1"/>
    <property type="molecule type" value="Genomic_DNA"/>
</dbReference>
<reference evidence="4 5" key="1">
    <citation type="journal article" date="2010" name="Stand. Genomic Sci.">
        <title>Complete genome sequence of Marinobacter adhaerens type strain (HP15), a diatom-interacting marine microorganism.</title>
        <authorList>
            <person name="Gardes A."/>
            <person name="Kaeppel E."/>
            <person name="Shehzad A."/>
            <person name="Seebah S."/>
            <person name="Teeling H."/>
            <person name="Yarza P."/>
            <person name="Glockner F.O."/>
            <person name="Grossart H.P."/>
            <person name="Ullrich M.S."/>
        </authorList>
    </citation>
    <scope>NUCLEOTIDE SEQUENCE [LARGE SCALE GENOMIC DNA]</scope>
    <source>
        <strain evidence="5">DSM 23420 / HP15</strain>
        <plasmid evidence="5">Plasmid pHP-187</plasmid>
    </source>
</reference>
<dbReference type="AlphaFoldDB" id="E4PS77"/>
<dbReference type="InterPro" id="IPR005674">
    <property type="entry name" value="CocE/Ser_esterase"/>
</dbReference>
<dbReference type="SUPFAM" id="SSF49785">
    <property type="entry name" value="Galactose-binding domain-like"/>
    <property type="match status" value="1"/>
</dbReference>
<dbReference type="InterPro" id="IPR008979">
    <property type="entry name" value="Galactose-bd-like_sf"/>
</dbReference>
<dbReference type="InterPro" id="IPR029058">
    <property type="entry name" value="AB_hydrolase_fold"/>
</dbReference>
<dbReference type="Gene3D" id="1.10.3020.10">
    <property type="entry name" value="alpha-amino acid ester hydrolase ( Helical cap domain)"/>
    <property type="match status" value="1"/>
</dbReference>
<dbReference type="Pfam" id="PF02129">
    <property type="entry name" value="Peptidase_S15"/>
    <property type="match status" value="1"/>
</dbReference>
<dbReference type="PATRIC" id="fig|225937.3.peg.4337"/>
<dbReference type="InterPro" id="IPR000383">
    <property type="entry name" value="Xaa-Pro-like_dom"/>
</dbReference>
<dbReference type="Proteomes" id="UP000007077">
    <property type="component" value="Plasmid pHP-187"/>
</dbReference>
<protein>
    <submittedName>
        <fullName evidence="4">Peptidase S15</fullName>
    </submittedName>
</protein>